<comment type="caution">
    <text evidence="1">The sequence shown here is derived from an EMBL/GenBank/DDBJ whole genome shotgun (WGS) entry which is preliminary data.</text>
</comment>
<dbReference type="AlphaFoldDB" id="A0A9D3USM7"/>
<protein>
    <submittedName>
        <fullName evidence="1">Uncharacterized protein</fullName>
    </submittedName>
</protein>
<name>A0A9D3USM7_9ROSI</name>
<dbReference type="Proteomes" id="UP000828251">
    <property type="component" value="Unassembled WGS sequence"/>
</dbReference>
<dbReference type="EMBL" id="JAIQCV010000010">
    <property type="protein sequence ID" value="KAH1056405.1"/>
    <property type="molecule type" value="Genomic_DNA"/>
</dbReference>
<sequence length="92" mass="10997">MELIDLHFFKNVNRDTILAYLTKGKEKWKLEKYKKFPQFFNQDVMVPLAKMWMQFICTRHKQICIGTWINQELRSAWGCKGQYLLPSPDGPD</sequence>
<reference evidence="1 2" key="1">
    <citation type="journal article" date="2021" name="Plant Biotechnol. J.">
        <title>Multi-omics assisted identification of the key and species-specific regulatory components of drought-tolerant mechanisms in Gossypium stocksii.</title>
        <authorList>
            <person name="Yu D."/>
            <person name="Ke L."/>
            <person name="Zhang D."/>
            <person name="Wu Y."/>
            <person name="Sun Y."/>
            <person name="Mei J."/>
            <person name="Sun J."/>
            <person name="Sun Y."/>
        </authorList>
    </citation>
    <scope>NUCLEOTIDE SEQUENCE [LARGE SCALE GENOMIC DNA]</scope>
    <source>
        <strain evidence="2">cv. E1</strain>
        <tissue evidence="1">Leaf</tissue>
    </source>
</reference>
<proteinExistence type="predicted"/>
<evidence type="ECO:0000313" key="1">
    <source>
        <dbReference type="EMBL" id="KAH1056405.1"/>
    </source>
</evidence>
<organism evidence="1 2">
    <name type="scientific">Gossypium stocksii</name>
    <dbReference type="NCBI Taxonomy" id="47602"/>
    <lineage>
        <taxon>Eukaryota</taxon>
        <taxon>Viridiplantae</taxon>
        <taxon>Streptophyta</taxon>
        <taxon>Embryophyta</taxon>
        <taxon>Tracheophyta</taxon>
        <taxon>Spermatophyta</taxon>
        <taxon>Magnoliopsida</taxon>
        <taxon>eudicotyledons</taxon>
        <taxon>Gunneridae</taxon>
        <taxon>Pentapetalae</taxon>
        <taxon>rosids</taxon>
        <taxon>malvids</taxon>
        <taxon>Malvales</taxon>
        <taxon>Malvaceae</taxon>
        <taxon>Malvoideae</taxon>
        <taxon>Gossypium</taxon>
    </lineage>
</organism>
<accession>A0A9D3USM7</accession>
<gene>
    <name evidence="1" type="ORF">J1N35_034470</name>
</gene>
<evidence type="ECO:0000313" key="2">
    <source>
        <dbReference type="Proteomes" id="UP000828251"/>
    </source>
</evidence>
<keyword evidence="2" id="KW-1185">Reference proteome</keyword>